<dbReference type="SUPFAM" id="SSF57997">
    <property type="entry name" value="Tropomyosin"/>
    <property type="match status" value="1"/>
</dbReference>
<feature type="repeat" description="TPR" evidence="3">
    <location>
        <begin position="853"/>
        <end position="886"/>
    </location>
</feature>
<dbReference type="AlphaFoldDB" id="A0A832VZT0"/>
<dbReference type="PANTHER" id="PTHR45641:SF19">
    <property type="entry name" value="NEPHROCYSTIN-3"/>
    <property type="match status" value="1"/>
</dbReference>
<comment type="caution">
    <text evidence="4">The sequence shown here is derived from an EMBL/GenBank/DDBJ whole genome shotgun (WGS) entry which is preliminary data.</text>
</comment>
<evidence type="ECO:0000256" key="2">
    <source>
        <dbReference type="ARBA" id="ARBA00022803"/>
    </source>
</evidence>
<name>A0A832VZT0_9EURY</name>
<organism evidence="4 5">
    <name type="scientific">Methanosarcina acetivorans</name>
    <dbReference type="NCBI Taxonomy" id="2214"/>
    <lineage>
        <taxon>Archaea</taxon>
        <taxon>Methanobacteriati</taxon>
        <taxon>Methanobacteriota</taxon>
        <taxon>Stenosarchaea group</taxon>
        <taxon>Methanomicrobia</taxon>
        <taxon>Methanosarcinales</taxon>
        <taxon>Methanosarcinaceae</taxon>
        <taxon>Methanosarcina</taxon>
    </lineage>
</organism>
<protein>
    <submittedName>
        <fullName evidence="4">Tetratricopeptide repeat protein</fullName>
    </submittedName>
</protein>
<keyword evidence="1" id="KW-0677">Repeat</keyword>
<feature type="repeat" description="TPR" evidence="3">
    <location>
        <begin position="727"/>
        <end position="760"/>
    </location>
</feature>
<dbReference type="PROSITE" id="PS50293">
    <property type="entry name" value="TPR_REGION"/>
    <property type="match status" value="3"/>
</dbReference>
<dbReference type="Gene3D" id="3.40.50.300">
    <property type="entry name" value="P-loop containing nucleotide triphosphate hydrolases"/>
    <property type="match status" value="1"/>
</dbReference>
<dbReference type="GeneID" id="25392894"/>
<dbReference type="InterPro" id="IPR011990">
    <property type="entry name" value="TPR-like_helical_dom_sf"/>
</dbReference>
<feature type="repeat" description="TPR" evidence="3">
    <location>
        <begin position="601"/>
        <end position="634"/>
    </location>
</feature>
<dbReference type="EMBL" id="DUJU01000176">
    <property type="protein sequence ID" value="HIH95357.1"/>
    <property type="molecule type" value="Genomic_DNA"/>
</dbReference>
<dbReference type="Pfam" id="PF13424">
    <property type="entry name" value="TPR_12"/>
    <property type="match status" value="4"/>
</dbReference>
<accession>A0A832VZT0</accession>
<evidence type="ECO:0000256" key="3">
    <source>
        <dbReference type="PROSITE-ProRule" id="PRU00339"/>
    </source>
</evidence>
<feature type="repeat" description="TPR" evidence="3">
    <location>
        <begin position="643"/>
        <end position="676"/>
    </location>
</feature>
<dbReference type="PROSITE" id="PS50005">
    <property type="entry name" value="TPR"/>
    <property type="match status" value="9"/>
</dbReference>
<evidence type="ECO:0000313" key="4">
    <source>
        <dbReference type="EMBL" id="HIH95357.1"/>
    </source>
</evidence>
<dbReference type="PRINTS" id="PR00381">
    <property type="entry name" value="KINESINLIGHT"/>
</dbReference>
<dbReference type="PANTHER" id="PTHR45641">
    <property type="entry name" value="TETRATRICOPEPTIDE REPEAT PROTEIN (AFU_ORTHOLOGUE AFUA_6G03870)"/>
    <property type="match status" value="1"/>
</dbReference>
<proteinExistence type="predicted"/>
<dbReference type="RefSeq" id="WP_011020246.1">
    <property type="nucleotide sequence ID" value="NZ_DUJU01000176.1"/>
</dbReference>
<keyword evidence="2 3" id="KW-0802">TPR repeat</keyword>
<feature type="repeat" description="TPR" evidence="3">
    <location>
        <begin position="517"/>
        <end position="550"/>
    </location>
</feature>
<sequence>MSVCPTNFDEKVECPFVDRKEFTEAFEKAFNNIDQQNYSILVYYGVAGIGKTSLRKELPALLEKHNESDLHTRVIWTSIDFATEQYKQPYKFLEVLSSQLRQKYNVKFNSFDIALATYWKKINPHNPLVKENYSEGSIVHDILDVCDEFVPANLIPNVYNLTKNLPKHYQKWVLKREEDISGLQNLEPTEIYKRLPVYLAHDLADHLQNTSELAVIFIDTYEALWEKERDKGSFNSRDEWLRKLIEKIQKSCLWVICGKESLRWEEVDEDWKNYLDQRKIGKLPEKDALDLLKQCGITEEDIQNVLIESSEGVPYYLELSIDIYRKIKKKKQPTPENFAKVPEGIFCRFVKYLDREEKETLKVLSVPRYWNRELFKILVEKFNTGYPATSFSELHSFSFMDVDDKGKCSMHQLMRKSLKDYQDQDLKKEVHNFMLDFYSNQLKDIDIKEITPEHEIALTEAFYHAKEALEAEDLLKWFISVSDPFNRAAFWQLITPMYEEMLQILEAKHGPEHKDIVTTLNILDVLYYKMGEYKKALQFSERALAIGETILGVQHPDVATSLDNLAGLYESMGNYKQALQLSERALEIYEKVLGPQHRDVAITLDNLAGLYESMGEYEKALIFYQRTIEIKEKVLGPQHSNFATSLDNLAVLYRQMGEYEKALQLSQRALEIYEKVLGPQHPDIATTLNNIALLYDSMGDYQKTLPLYQRALEINEKVFGPQYLGIATTLNNLAGFYRRVGDYEKALSLSQRSLEIDEKVLGSQHPDVARTLNSLALIYENIGDYEKALAFYQRSLDIREKVLGPQHPDVGRTLNNLARLYEIMGDHEKALTLYQRTIEIKEKALGPQHPDVATILNNLAGLHYRIGEYKKALPLYQRALDIVEKKLGQNQPNSVVIKNNYNRLLSKMSENEKK</sequence>
<dbReference type="InterPro" id="IPR027417">
    <property type="entry name" value="P-loop_NTPase"/>
</dbReference>
<feature type="repeat" description="TPR" evidence="3">
    <location>
        <begin position="769"/>
        <end position="802"/>
    </location>
</feature>
<dbReference type="Proteomes" id="UP000600774">
    <property type="component" value="Unassembled WGS sequence"/>
</dbReference>
<dbReference type="SUPFAM" id="SSF52540">
    <property type="entry name" value="P-loop containing nucleoside triphosphate hydrolases"/>
    <property type="match status" value="1"/>
</dbReference>
<gene>
    <name evidence="4" type="ORF">HA338_15470</name>
</gene>
<dbReference type="SMART" id="SM00028">
    <property type="entry name" value="TPR"/>
    <property type="match status" value="9"/>
</dbReference>
<evidence type="ECO:0000313" key="5">
    <source>
        <dbReference type="Proteomes" id="UP000600774"/>
    </source>
</evidence>
<dbReference type="InterPro" id="IPR019734">
    <property type="entry name" value="TPR_rpt"/>
</dbReference>
<dbReference type="Gene3D" id="1.25.40.10">
    <property type="entry name" value="Tetratricopeptide repeat domain"/>
    <property type="match status" value="3"/>
</dbReference>
<dbReference type="OMA" id="QHPQAIQ"/>
<feature type="repeat" description="TPR" evidence="3">
    <location>
        <begin position="811"/>
        <end position="844"/>
    </location>
</feature>
<dbReference type="SUPFAM" id="SSF48452">
    <property type="entry name" value="TPR-like"/>
    <property type="match status" value="1"/>
</dbReference>
<feature type="repeat" description="TPR" evidence="3">
    <location>
        <begin position="685"/>
        <end position="718"/>
    </location>
</feature>
<evidence type="ECO:0000256" key="1">
    <source>
        <dbReference type="ARBA" id="ARBA00022737"/>
    </source>
</evidence>
<feature type="repeat" description="TPR" evidence="3">
    <location>
        <begin position="559"/>
        <end position="592"/>
    </location>
</feature>
<reference evidence="4" key="1">
    <citation type="journal article" date="2020" name="bioRxiv">
        <title>A rank-normalized archaeal taxonomy based on genome phylogeny resolves widespread incomplete and uneven classifications.</title>
        <authorList>
            <person name="Rinke C."/>
            <person name="Chuvochina M."/>
            <person name="Mussig A.J."/>
            <person name="Chaumeil P.-A."/>
            <person name="Waite D.W."/>
            <person name="Whitman W.B."/>
            <person name="Parks D.H."/>
            <person name="Hugenholtz P."/>
        </authorList>
    </citation>
    <scope>NUCLEOTIDE SEQUENCE</scope>
    <source>
        <strain evidence="4">UBA8876</strain>
    </source>
</reference>